<evidence type="ECO:0000313" key="1">
    <source>
        <dbReference type="EMBL" id="EHP84866.1"/>
    </source>
</evidence>
<dbReference type="InterPro" id="IPR011989">
    <property type="entry name" value="ARM-like"/>
</dbReference>
<evidence type="ECO:0000313" key="2">
    <source>
        <dbReference type="Proteomes" id="UP000003706"/>
    </source>
</evidence>
<keyword evidence="2" id="KW-1185">Reference proteome</keyword>
<dbReference type="RefSeq" id="WP_007044972.1">
    <property type="nucleotide sequence ID" value="NZ_AGJL01000044.1"/>
</dbReference>
<dbReference type="EMBL" id="AGJL01000044">
    <property type="protein sequence ID" value="EHP84866.1"/>
    <property type="molecule type" value="Genomic_DNA"/>
</dbReference>
<comment type="caution">
    <text evidence="1">The sequence shown here is derived from an EMBL/GenBank/DDBJ whole genome shotgun (WGS) entry which is preliminary data.</text>
</comment>
<dbReference type="SUPFAM" id="SSF48371">
    <property type="entry name" value="ARM repeat"/>
    <property type="match status" value="1"/>
</dbReference>
<proteinExistence type="predicted"/>
<reference evidence="1 2" key="1">
    <citation type="submission" date="2011-09" db="EMBL/GenBank/DDBJ databases">
        <title>The draft genome of Methanotorris formicicus Mc-S-70.</title>
        <authorList>
            <consortium name="US DOE Joint Genome Institute (JGI-PGF)"/>
            <person name="Lucas S."/>
            <person name="Han J."/>
            <person name="Lapidus A."/>
            <person name="Cheng J.-F."/>
            <person name="Goodwin L."/>
            <person name="Pitluck S."/>
            <person name="Peters L."/>
            <person name="Land M.L."/>
            <person name="Hauser L."/>
            <person name="Sieprawska-Lupa M."/>
            <person name="Takai K."/>
            <person name="Miyazaki J."/>
            <person name="Whitman W."/>
            <person name="Woyke T.J."/>
        </authorList>
    </citation>
    <scope>NUCLEOTIDE SEQUENCE [LARGE SCALE GENOMIC DNA]</scope>
    <source>
        <strain evidence="1 2">Mc-S-70</strain>
    </source>
</reference>
<sequence length="996" mass="117319">MENLITDISKFIQSNDYKERLNAVHLLSKIKNEDEFKKVVYYLVRLLHDENSLIKVSALNSIKKIINENPNIISLPEFKKLMSHAYILTFTQNKIVLNALKSLINLIPEKVIEDIINELTYQIYSKDGVKRALVILKISAISLYHPEYLKNTLPEIIHLLINDKLRLIQIIIASMLDEFKEPEAKLILSKISRLKYIPLNVDGFTDEETTHPLINMYFGSKHIEKDEFKKVLEFLGESDLIVEILSLSVVERNVDMLFELYTPEEIRGFINDILDRLYCRYEIVKIISYLTLSKIITHRDTEKYLDKELINNYLSILLERGHEFLIEGHMLVKCYILEALSIIYTNSNSSEIKKSIKKFVNRIEIKELVCSNQNCYVFLIFLLASMNENVEDYLAPNVHPDFDEKYIQELKGKLFSKIFRNIELKLNSDDWVDRLVSSKLLGNILYAYPYHINEYYAIVKNLLSDNVWIIRSKGSWILRIINHKKYYIPKHDLIEIFECIYDWYSEVVIEHLLLYANILGNDYSNVIKDENLRNSMLSSIIMTYLVNDNKIVKSLAKYLLNKFPEVDYVMDYFEKDDIGKLEILENLIENPAFRKPVFTKIKLWLNKEIKANNDDTIVRILKFIDGKYFTSTAFILYELIKLYDRYDIAKEIIDTIQSKYSEILEYYFTCLCKWIDKYPIPIKRKTLKEILEFTNFGIKLSDEMLNKLKELVIYEMDEESLEVIMEILNTVGDEEGKLLVIERKSLDRKACESIVKNIVKNKDITKLKEIFGDRGIILKVIILDNFINLIENEDSEFIEFLNNYSSDIFEQICPLIDIGYYIILEKIKKFMVVLIISNPGLFRSWMINNYHKIQEKCINFLKKILKEPYPEVKIELLDILEDALNEGYYELVYKFLPELSELLNYRMWEVKSRALKLIIALNVEKEDVDDVVVNILKSFESPDEDFRLYLLRALKNLPTSRKHGEKVIGLLEELKPPGGYLKSIVNDTLRKYRGDM</sequence>
<accession>H1L0H1</accession>
<dbReference type="OrthoDB" id="62365at2157"/>
<organism evidence="1 2">
    <name type="scientific">Methanotorris formicicus Mc-S-70</name>
    <dbReference type="NCBI Taxonomy" id="647171"/>
    <lineage>
        <taxon>Archaea</taxon>
        <taxon>Methanobacteriati</taxon>
        <taxon>Methanobacteriota</taxon>
        <taxon>Methanomada group</taxon>
        <taxon>Methanococci</taxon>
        <taxon>Methanococcales</taxon>
        <taxon>Methanocaldococcaceae</taxon>
        <taxon>Methanotorris</taxon>
    </lineage>
</organism>
<gene>
    <name evidence="1" type="ORF">MetfoDRAFT_1545</name>
</gene>
<name>H1L0H1_9EURY</name>
<dbReference type="AlphaFoldDB" id="H1L0H1"/>
<dbReference type="STRING" id="647171.MetfoDRAFT_1545"/>
<dbReference type="Gene3D" id="1.25.10.10">
    <property type="entry name" value="Leucine-rich Repeat Variant"/>
    <property type="match status" value="2"/>
</dbReference>
<dbReference type="InterPro" id="IPR016024">
    <property type="entry name" value="ARM-type_fold"/>
</dbReference>
<protein>
    <submittedName>
        <fullName evidence="1">Uncharacterized protein</fullName>
    </submittedName>
</protein>
<dbReference type="Proteomes" id="UP000003706">
    <property type="component" value="Unassembled WGS sequence"/>
</dbReference>